<organism evidence="4 5">
    <name type="scientific">Psychroserpens luteus</name>
    <dbReference type="NCBI Taxonomy" id="1434066"/>
    <lineage>
        <taxon>Bacteria</taxon>
        <taxon>Pseudomonadati</taxon>
        <taxon>Bacteroidota</taxon>
        <taxon>Flavobacteriia</taxon>
        <taxon>Flavobacteriales</taxon>
        <taxon>Flavobacteriaceae</taxon>
        <taxon>Psychroserpens</taxon>
    </lineage>
</organism>
<evidence type="ECO:0000313" key="4">
    <source>
        <dbReference type="EMBL" id="MFD2916111.1"/>
    </source>
</evidence>
<name>A0ABW5ZUR5_9FLAO</name>
<dbReference type="RefSeq" id="WP_194508122.1">
    <property type="nucleotide sequence ID" value="NZ_JADILU010000004.1"/>
</dbReference>
<dbReference type="Pfam" id="PF18962">
    <property type="entry name" value="Por_Secre_tail"/>
    <property type="match status" value="1"/>
</dbReference>
<evidence type="ECO:0000313" key="5">
    <source>
        <dbReference type="Proteomes" id="UP001597548"/>
    </source>
</evidence>
<proteinExistence type="predicted"/>
<dbReference type="InterPro" id="IPR026444">
    <property type="entry name" value="Secre_tail"/>
</dbReference>
<evidence type="ECO:0000259" key="3">
    <source>
        <dbReference type="Pfam" id="PF18962"/>
    </source>
</evidence>
<feature type="chain" id="PRO_5045340563" evidence="2">
    <location>
        <begin position="26"/>
        <end position="254"/>
    </location>
</feature>
<reference evidence="5" key="1">
    <citation type="journal article" date="2019" name="Int. J. Syst. Evol. Microbiol.">
        <title>The Global Catalogue of Microorganisms (GCM) 10K type strain sequencing project: providing services to taxonomists for standard genome sequencing and annotation.</title>
        <authorList>
            <consortium name="The Broad Institute Genomics Platform"/>
            <consortium name="The Broad Institute Genome Sequencing Center for Infectious Disease"/>
            <person name="Wu L."/>
            <person name="Ma J."/>
        </authorList>
    </citation>
    <scope>NUCLEOTIDE SEQUENCE [LARGE SCALE GENOMIC DNA]</scope>
    <source>
        <strain evidence="5">KCTC 32514</strain>
    </source>
</reference>
<evidence type="ECO:0000256" key="1">
    <source>
        <dbReference type="ARBA" id="ARBA00022729"/>
    </source>
</evidence>
<dbReference type="EMBL" id="JBHUOS010000009">
    <property type="protein sequence ID" value="MFD2916111.1"/>
    <property type="molecule type" value="Genomic_DNA"/>
</dbReference>
<keyword evidence="5" id="KW-1185">Reference proteome</keyword>
<accession>A0ABW5ZUR5</accession>
<gene>
    <name evidence="4" type="ORF">ACFS29_10715</name>
</gene>
<feature type="domain" description="Secretion system C-terminal sorting" evidence="3">
    <location>
        <begin position="181"/>
        <end position="252"/>
    </location>
</feature>
<dbReference type="Proteomes" id="UP001597548">
    <property type="component" value="Unassembled WGS sequence"/>
</dbReference>
<protein>
    <submittedName>
        <fullName evidence="4">T9SS type A sorting domain-containing protein</fullName>
    </submittedName>
</protein>
<sequence length="254" mass="27562">MKTNYFLKTVFTFLFAAFLSQQVNAQQFKLLVVDPVTDTVTIKNFGSTTEDIGTLRLCSLFGYKTLATQTTVVDGSLNLAPNAEVTISIPGYLNDTAADLGLYTPTGNFGTAANMLDFTQWGSGGNGRENVAVAAGIWTAGTFINVAAPYEFNGTATDFGVNFWDTLLSVDDLNTSTRFSVYPNPSSSIINIELNGSQTNLTYEVFDILGKQIVSEILEPGNSSKIDVSSWNSGLYLIKITNGDQTETKRFVKQ</sequence>
<keyword evidence="1 2" id="KW-0732">Signal</keyword>
<dbReference type="NCBIfam" id="TIGR04183">
    <property type="entry name" value="Por_Secre_tail"/>
    <property type="match status" value="1"/>
</dbReference>
<evidence type="ECO:0000256" key="2">
    <source>
        <dbReference type="SAM" id="SignalP"/>
    </source>
</evidence>
<feature type="signal peptide" evidence="2">
    <location>
        <begin position="1"/>
        <end position="25"/>
    </location>
</feature>
<comment type="caution">
    <text evidence="4">The sequence shown here is derived from an EMBL/GenBank/DDBJ whole genome shotgun (WGS) entry which is preliminary data.</text>
</comment>